<organism evidence="9 10">
    <name type="scientific">Pichia membranifaciens NRRL Y-2026</name>
    <dbReference type="NCBI Taxonomy" id="763406"/>
    <lineage>
        <taxon>Eukaryota</taxon>
        <taxon>Fungi</taxon>
        <taxon>Dikarya</taxon>
        <taxon>Ascomycota</taxon>
        <taxon>Saccharomycotina</taxon>
        <taxon>Pichiomycetes</taxon>
        <taxon>Pichiales</taxon>
        <taxon>Pichiaceae</taxon>
        <taxon>Pichia</taxon>
    </lineage>
</organism>
<dbReference type="PANTHER" id="PTHR12702:SF0">
    <property type="entry name" value="EXOCYST COMPLEX COMPONENT 6"/>
    <property type="match status" value="1"/>
</dbReference>
<dbReference type="GO" id="GO:0000145">
    <property type="term" value="C:exocyst"/>
    <property type="evidence" value="ECO:0007669"/>
    <property type="project" value="UniProtKB-UniRule"/>
</dbReference>
<dbReference type="Proteomes" id="UP000094455">
    <property type="component" value="Unassembled WGS sequence"/>
</dbReference>
<comment type="similarity">
    <text evidence="1 5">Belongs to the SEC15 family.</text>
</comment>
<gene>
    <name evidence="9" type="ORF">PICMEDRAFT_16186</name>
</gene>
<sequence length="812" mass="94555">MPVKDNEVKTNANNDDKLIEYALSSQEYIDQFIPIIKSELLNKNSLDDLVDKLETITTQKDADLQEISFHSIDDITNSVKAINKIVNTSDNISKQILVINKNLNKTGKLLLEERKKVYNLKQSKQRIEETNNKINSCLETLNLTSKILNLIKSEDFYRSLILLQSLSTNYLKEGEVFDFINKFFEALPSFKLLIIDETFNQLNRWLNLSIEKNLSEVGELLFDNFNAINEQWFEQQSQNLQLINYKVNSPVELSFRPNKYKSFNPLMKVNVDLQPLLHSILVFDELDQIDELKEYIANDMVRRIDHLFIPIKDSINKFNVFSSNESLRINLFSVCSFSIIDKIVNEKTSFKLRSLKEVNSTFNLILGKILPVLSDHIDYHDTDLGDLMELNDIVGLFYQILTNYSFSCEPIYKLLLKIFKVSTKRLVENFKTSYQRISLDDNSQPLVIDSLKEFNQVSNEVFYIFHVQNPKFPMNVPFSSIYLDTCKLLKDFIDEIYTFISKYYNSENNMIISTISRSIDEILIDIILKDLDDKIHSTYKEVVSQNLINLDFYSSSIYEIEKYLNYSNNENIMRSRNFSNLIKLNSIEEFKKTRRLAIESMFNMIDVKVHSLFDMVDFNWDSDELRSDPNTSLIDLIEFLQDSFKLNFSHLPESIKSLLLLKILDKIAKFLNDSVFESDVLTESSIKNFQLDINYVESSIVKFYDSSLNADDPTLEPLKNMFTKLKQIIELLNEGNLDSYKQDEIRLRKYNKVDPEEAVSLMNKLPTPEVEDDGTLISPVDNDVVSSMDPSQDDMRSIFGLKRTATFQFKKS</sequence>
<dbReference type="Pfam" id="PF04091">
    <property type="entry name" value="Sec15_C"/>
    <property type="match status" value="1"/>
</dbReference>
<dbReference type="GO" id="GO:0016020">
    <property type="term" value="C:membrane"/>
    <property type="evidence" value="ECO:0007669"/>
    <property type="project" value="TreeGrafter"/>
</dbReference>
<evidence type="ECO:0000256" key="2">
    <source>
        <dbReference type="ARBA" id="ARBA00022448"/>
    </source>
</evidence>
<evidence type="ECO:0000259" key="8">
    <source>
        <dbReference type="Pfam" id="PF20651"/>
    </source>
</evidence>
<accession>A0A1E3NJF1</accession>
<dbReference type="OrthoDB" id="10267033at2759"/>
<name>A0A1E3NJF1_9ASCO</name>
<reference evidence="9 10" key="1">
    <citation type="journal article" date="2016" name="Proc. Natl. Acad. Sci. U.S.A.">
        <title>Comparative genomics of biotechnologically important yeasts.</title>
        <authorList>
            <person name="Riley R."/>
            <person name="Haridas S."/>
            <person name="Wolfe K.H."/>
            <person name="Lopes M.R."/>
            <person name="Hittinger C.T."/>
            <person name="Goeker M."/>
            <person name="Salamov A.A."/>
            <person name="Wisecaver J.H."/>
            <person name="Long T.M."/>
            <person name="Calvey C.H."/>
            <person name="Aerts A.L."/>
            <person name="Barry K.W."/>
            <person name="Choi C."/>
            <person name="Clum A."/>
            <person name="Coughlan A.Y."/>
            <person name="Deshpande S."/>
            <person name="Douglass A.P."/>
            <person name="Hanson S.J."/>
            <person name="Klenk H.-P."/>
            <person name="LaButti K.M."/>
            <person name="Lapidus A."/>
            <person name="Lindquist E.A."/>
            <person name="Lipzen A.M."/>
            <person name="Meier-Kolthoff J.P."/>
            <person name="Ohm R.A."/>
            <person name="Otillar R.P."/>
            <person name="Pangilinan J.L."/>
            <person name="Peng Y."/>
            <person name="Rokas A."/>
            <person name="Rosa C.A."/>
            <person name="Scheuner C."/>
            <person name="Sibirny A.A."/>
            <person name="Slot J.C."/>
            <person name="Stielow J.B."/>
            <person name="Sun H."/>
            <person name="Kurtzman C.P."/>
            <person name="Blackwell M."/>
            <person name="Grigoriev I.V."/>
            <person name="Jeffries T.W."/>
        </authorList>
    </citation>
    <scope>NUCLEOTIDE SEQUENCE [LARGE SCALE GENOMIC DNA]</scope>
    <source>
        <strain evidence="9 10">NRRL Y-2026</strain>
    </source>
</reference>
<dbReference type="AlphaFoldDB" id="A0A1E3NJF1"/>
<evidence type="ECO:0000313" key="10">
    <source>
        <dbReference type="Proteomes" id="UP000094455"/>
    </source>
</evidence>
<dbReference type="InterPro" id="IPR046361">
    <property type="entry name" value="EXOC6/Sec15_C"/>
</dbReference>
<feature type="region of interest" description="Disordered" evidence="6">
    <location>
        <begin position="770"/>
        <end position="792"/>
    </location>
</feature>
<dbReference type="InterPro" id="IPR042044">
    <property type="entry name" value="EXOC6PINT-1/Sec15/Tip20_C_dom2"/>
</dbReference>
<dbReference type="Gene3D" id="1.20.58.670">
    <property type="entry name" value="Dsl1p vesicle tethering complex, Tip20p subunit, domain D"/>
    <property type="match status" value="1"/>
</dbReference>
<evidence type="ECO:0000256" key="6">
    <source>
        <dbReference type="SAM" id="MobiDB-lite"/>
    </source>
</evidence>
<evidence type="ECO:0000256" key="3">
    <source>
        <dbReference type="ARBA" id="ARBA00022483"/>
    </source>
</evidence>
<evidence type="ECO:0000256" key="5">
    <source>
        <dbReference type="PIRNR" id="PIRNR025007"/>
    </source>
</evidence>
<dbReference type="PIRSF" id="PIRSF025007">
    <property type="entry name" value="Sec15"/>
    <property type="match status" value="1"/>
</dbReference>
<dbReference type="PANTHER" id="PTHR12702">
    <property type="entry name" value="SEC15"/>
    <property type="match status" value="1"/>
</dbReference>
<dbReference type="Gene3D" id="1.10.357.30">
    <property type="entry name" value="Exocyst complex subunit Sec15 C-terminal domain, N-terminal subdomain"/>
    <property type="match status" value="1"/>
</dbReference>
<dbReference type="InterPro" id="IPR048359">
    <property type="entry name" value="EXOC6_Sec15_N"/>
</dbReference>
<keyword evidence="4" id="KW-0175">Coiled coil</keyword>
<keyword evidence="3 5" id="KW-0268">Exocytosis</keyword>
<comment type="function">
    <text evidence="5">Component of the exocyst complex involved in the docking of exocytic vesicles with fusion sites on the plasma membrane.</text>
</comment>
<dbReference type="InterPro" id="IPR042045">
    <property type="entry name" value="EXOC6/Sec15_C_dom1"/>
</dbReference>
<keyword evidence="2 5" id="KW-0813">Transport</keyword>
<dbReference type="Pfam" id="PF20651">
    <property type="entry name" value="EXOC6_Sec15_N"/>
    <property type="match status" value="1"/>
</dbReference>
<evidence type="ECO:0000259" key="7">
    <source>
        <dbReference type="Pfam" id="PF04091"/>
    </source>
</evidence>
<dbReference type="GeneID" id="30177805"/>
<evidence type="ECO:0000256" key="4">
    <source>
        <dbReference type="ARBA" id="ARBA00023054"/>
    </source>
</evidence>
<evidence type="ECO:0000256" key="1">
    <source>
        <dbReference type="ARBA" id="ARBA00007944"/>
    </source>
</evidence>
<dbReference type="RefSeq" id="XP_019017385.1">
    <property type="nucleotide sequence ID" value="XM_019161118.1"/>
</dbReference>
<feature type="domain" description="Exocyst complex subunit EXOC6/Sec15 C-terminal" evidence="7">
    <location>
        <begin position="411"/>
        <end position="764"/>
    </location>
</feature>
<dbReference type="STRING" id="763406.A0A1E3NJF1"/>
<dbReference type="GO" id="GO:0006893">
    <property type="term" value="P:Golgi to plasma membrane transport"/>
    <property type="evidence" value="ECO:0007669"/>
    <property type="project" value="TreeGrafter"/>
</dbReference>
<dbReference type="InterPro" id="IPR007225">
    <property type="entry name" value="EXOC6/Sec15"/>
</dbReference>
<protein>
    <recommendedName>
        <fullName evidence="5">Exocyst complex component SEC15</fullName>
    </recommendedName>
</protein>
<proteinExistence type="inferred from homology"/>
<evidence type="ECO:0000313" key="9">
    <source>
        <dbReference type="EMBL" id="ODQ46272.1"/>
    </source>
</evidence>
<dbReference type="GO" id="GO:0006886">
    <property type="term" value="P:intracellular protein transport"/>
    <property type="evidence" value="ECO:0007669"/>
    <property type="project" value="InterPro"/>
</dbReference>
<feature type="domain" description="Exocyst complex component EXOC6/Sec15 N-terminal" evidence="8">
    <location>
        <begin position="52"/>
        <end position="222"/>
    </location>
</feature>
<dbReference type="EMBL" id="KV454003">
    <property type="protein sequence ID" value="ODQ46272.1"/>
    <property type="molecule type" value="Genomic_DNA"/>
</dbReference>
<dbReference type="GO" id="GO:0090522">
    <property type="term" value="P:vesicle tethering involved in exocytosis"/>
    <property type="evidence" value="ECO:0007669"/>
    <property type="project" value="UniProtKB-UniRule"/>
</dbReference>
<keyword evidence="10" id="KW-1185">Reference proteome</keyword>